<accession>A0A0E0IHP6</accession>
<name>A0A0E0IHP6_ORYNI</name>
<dbReference type="Gramene" id="ONIVA09G04860.1">
    <property type="protein sequence ID" value="ONIVA09G04860.1"/>
    <property type="gene ID" value="ONIVA09G04860"/>
</dbReference>
<sequence>MAATIPRFPSTTPGSASTRWYSPNSPPLGFTRRISSTPGSSSTKAKVTPADVDVNDDDKDDIADVARINKLRVKVKELGVALKRKTK</sequence>
<feature type="region of interest" description="Disordered" evidence="1">
    <location>
        <begin position="1"/>
        <end position="58"/>
    </location>
</feature>
<proteinExistence type="predicted"/>
<feature type="compositionally biased region" description="Polar residues" evidence="1">
    <location>
        <begin position="9"/>
        <end position="23"/>
    </location>
</feature>
<dbReference type="AlphaFoldDB" id="A0A0E0IHP6"/>
<dbReference type="HOGENOM" id="CLU_2487272_0_0_1"/>
<reference evidence="2" key="1">
    <citation type="submission" date="2015-04" db="UniProtKB">
        <authorList>
            <consortium name="EnsemblPlants"/>
        </authorList>
    </citation>
    <scope>IDENTIFICATION</scope>
    <source>
        <strain evidence="2">SL10</strain>
    </source>
</reference>
<evidence type="ECO:0000256" key="1">
    <source>
        <dbReference type="SAM" id="MobiDB-lite"/>
    </source>
</evidence>
<protein>
    <submittedName>
        <fullName evidence="2">Uncharacterized protein</fullName>
    </submittedName>
</protein>
<dbReference type="Proteomes" id="UP000006591">
    <property type="component" value="Chromosome 9"/>
</dbReference>
<feature type="compositionally biased region" description="Polar residues" evidence="1">
    <location>
        <begin position="33"/>
        <end position="45"/>
    </location>
</feature>
<dbReference type="EnsemblPlants" id="ONIVA09G04860.1">
    <property type="protein sequence ID" value="ONIVA09G04860.1"/>
    <property type="gene ID" value="ONIVA09G04860"/>
</dbReference>
<reference evidence="2" key="2">
    <citation type="submission" date="2018-04" db="EMBL/GenBank/DDBJ databases">
        <title>OnivRS2 (Oryza nivara Reference Sequence Version 2).</title>
        <authorList>
            <person name="Zhang J."/>
            <person name="Kudrna D."/>
            <person name="Lee S."/>
            <person name="Talag J."/>
            <person name="Rajasekar S."/>
            <person name="Welchert J."/>
            <person name="Hsing Y.-I."/>
            <person name="Wing R.A."/>
        </authorList>
    </citation>
    <scope>NUCLEOTIDE SEQUENCE [LARGE SCALE GENOMIC DNA]</scope>
    <source>
        <strain evidence="2">SL10</strain>
    </source>
</reference>
<evidence type="ECO:0000313" key="2">
    <source>
        <dbReference type="EnsemblPlants" id="ONIVA09G04860.1"/>
    </source>
</evidence>
<organism evidence="2">
    <name type="scientific">Oryza nivara</name>
    <name type="common">Indian wild rice</name>
    <name type="synonym">Oryza sativa f. spontanea</name>
    <dbReference type="NCBI Taxonomy" id="4536"/>
    <lineage>
        <taxon>Eukaryota</taxon>
        <taxon>Viridiplantae</taxon>
        <taxon>Streptophyta</taxon>
        <taxon>Embryophyta</taxon>
        <taxon>Tracheophyta</taxon>
        <taxon>Spermatophyta</taxon>
        <taxon>Magnoliopsida</taxon>
        <taxon>Liliopsida</taxon>
        <taxon>Poales</taxon>
        <taxon>Poaceae</taxon>
        <taxon>BOP clade</taxon>
        <taxon>Oryzoideae</taxon>
        <taxon>Oryzeae</taxon>
        <taxon>Oryzinae</taxon>
        <taxon>Oryza</taxon>
    </lineage>
</organism>
<keyword evidence="3" id="KW-1185">Reference proteome</keyword>
<evidence type="ECO:0000313" key="3">
    <source>
        <dbReference type="Proteomes" id="UP000006591"/>
    </source>
</evidence>
<dbReference type="OMA" id="TRWYSPN"/>